<protein>
    <submittedName>
        <fullName evidence="2">Uncharacterized protein</fullName>
    </submittedName>
</protein>
<organism evidence="2 3">
    <name type="scientific">Dactylellina haptotyla (strain CBS 200.50)</name>
    <name type="common">Nematode-trapping fungus</name>
    <name type="synonym">Monacrosporium haptotylum</name>
    <dbReference type="NCBI Taxonomy" id="1284197"/>
    <lineage>
        <taxon>Eukaryota</taxon>
        <taxon>Fungi</taxon>
        <taxon>Dikarya</taxon>
        <taxon>Ascomycota</taxon>
        <taxon>Pezizomycotina</taxon>
        <taxon>Orbiliomycetes</taxon>
        <taxon>Orbiliales</taxon>
        <taxon>Orbiliaceae</taxon>
        <taxon>Dactylellina</taxon>
    </lineage>
</organism>
<dbReference type="HOGENOM" id="CLU_713755_0_0_1"/>
<proteinExistence type="predicted"/>
<sequence length="387" mass="44084">MRPFRPQWTRLAPYPASGSIRLLLRLDSIKRCLQGFSTLNTLRREDQDDGTSSSQEEGPGTRSKINIDALLQSISTPKVSLGSLSSATSLGKNTQIIPPGDKPVYREDDGFGKDINLANMEQPWKTKNTAKSYILRLQNCGQTMIESDIQRLFANHEAILKGWKQEGMDILHIVPARNRILQRLNQYYIYFHSEKAANYHLEHFVTRNKDKKINWQLITLPPSAAAQTAKELEKTQFGSGRDILKGGPTSVKGWDTMLSAVDSRKMSIAGVKPSLLYQKRGAPERTVLVCLCANHRWKYLQVWLRYSLLEKHGFGRWLVMGGDSEGYGLERILLAGPNSQEPYHGGRWIVRFREGYESEAARLVREWDGKYTKIRGHWGIVKAELLW</sequence>
<keyword evidence="3" id="KW-1185">Reference proteome</keyword>
<name>S8AL66_DACHA</name>
<reference evidence="3" key="2">
    <citation type="submission" date="2013-04" db="EMBL/GenBank/DDBJ databases">
        <title>Genomic mechanisms accounting for the adaptation to parasitism in nematode-trapping fungi.</title>
        <authorList>
            <person name="Ahren D.G."/>
        </authorList>
    </citation>
    <scope>NUCLEOTIDE SEQUENCE [LARGE SCALE GENOMIC DNA]</scope>
    <source>
        <strain evidence="3">CBS 200.50</strain>
    </source>
</reference>
<dbReference type="OrthoDB" id="5296800at2759"/>
<accession>S8AL66</accession>
<dbReference type="EMBL" id="AQGS01000071">
    <property type="protein sequence ID" value="EPS43685.1"/>
    <property type="molecule type" value="Genomic_DNA"/>
</dbReference>
<dbReference type="OMA" id="CANSHWQ"/>
<evidence type="ECO:0000256" key="1">
    <source>
        <dbReference type="SAM" id="MobiDB-lite"/>
    </source>
</evidence>
<dbReference type="Proteomes" id="UP000015100">
    <property type="component" value="Unassembled WGS sequence"/>
</dbReference>
<gene>
    <name evidence="2" type="ORF">H072_2457</name>
</gene>
<comment type="caution">
    <text evidence="2">The sequence shown here is derived from an EMBL/GenBank/DDBJ whole genome shotgun (WGS) entry which is preliminary data.</text>
</comment>
<dbReference type="AlphaFoldDB" id="S8AL66"/>
<feature type="region of interest" description="Disordered" evidence="1">
    <location>
        <begin position="43"/>
        <end position="63"/>
    </location>
</feature>
<evidence type="ECO:0000313" key="2">
    <source>
        <dbReference type="EMBL" id="EPS43685.1"/>
    </source>
</evidence>
<evidence type="ECO:0000313" key="3">
    <source>
        <dbReference type="Proteomes" id="UP000015100"/>
    </source>
</evidence>
<reference evidence="2 3" key="1">
    <citation type="journal article" date="2013" name="PLoS Genet.">
        <title>Genomic mechanisms accounting for the adaptation to parasitism in nematode-trapping fungi.</title>
        <authorList>
            <person name="Meerupati T."/>
            <person name="Andersson K.M."/>
            <person name="Friman E."/>
            <person name="Kumar D."/>
            <person name="Tunlid A."/>
            <person name="Ahren D."/>
        </authorList>
    </citation>
    <scope>NUCLEOTIDE SEQUENCE [LARGE SCALE GENOMIC DNA]</scope>
    <source>
        <strain evidence="2 3">CBS 200.50</strain>
    </source>
</reference>